<dbReference type="InterPro" id="IPR012373">
    <property type="entry name" value="Ferrdict_sens_TM"/>
</dbReference>
<reference evidence="4 5" key="1">
    <citation type="submission" date="2019-11" db="EMBL/GenBank/DDBJ databases">
        <title>Description of Pedobacter sp. LMG 31462T.</title>
        <authorList>
            <person name="Carlier A."/>
            <person name="Qi S."/>
            <person name="Vandamme P."/>
        </authorList>
    </citation>
    <scope>NUCLEOTIDE SEQUENCE [LARGE SCALE GENOMIC DNA]</scope>
    <source>
        <strain evidence="4 5">LMG 31462</strain>
    </source>
</reference>
<name>A0ABR6EYY8_9SPHI</name>
<dbReference type="InterPro" id="IPR032508">
    <property type="entry name" value="FecR_C"/>
</dbReference>
<evidence type="ECO:0000256" key="1">
    <source>
        <dbReference type="SAM" id="Phobius"/>
    </source>
</evidence>
<dbReference type="PANTHER" id="PTHR30273:SF2">
    <property type="entry name" value="PROTEIN FECR"/>
    <property type="match status" value="1"/>
</dbReference>
<comment type="caution">
    <text evidence="4">The sequence shown here is derived from an EMBL/GenBank/DDBJ whole genome shotgun (WGS) entry which is preliminary data.</text>
</comment>
<dbReference type="InterPro" id="IPR006860">
    <property type="entry name" value="FecR"/>
</dbReference>
<keyword evidence="1" id="KW-0812">Transmembrane</keyword>
<gene>
    <name evidence="4" type="ORF">GM920_16000</name>
</gene>
<dbReference type="Proteomes" id="UP000636110">
    <property type="component" value="Unassembled WGS sequence"/>
</dbReference>
<feature type="transmembrane region" description="Helical" evidence="1">
    <location>
        <begin position="169"/>
        <end position="189"/>
    </location>
</feature>
<protein>
    <submittedName>
        <fullName evidence="4">DUF4974 domain-containing protein</fullName>
    </submittedName>
</protein>
<organism evidence="4 5">
    <name type="scientific">Pedobacter gandavensis</name>
    <dbReference type="NCBI Taxonomy" id="2679963"/>
    <lineage>
        <taxon>Bacteria</taxon>
        <taxon>Pseudomonadati</taxon>
        <taxon>Bacteroidota</taxon>
        <taxon>Sphingobacteriia</taxon>
        <taxon>Sphingobacteriales</taxon>
        <taxon>Sphingobacteriaceae</taxon>
        <taxon>Pedobacter</taxon>
    </lineage>
</organism>
<proteinExistence type="predicted"/>
<feature type="domain" description="Protein FecR C-terminal" evidence="3">
    <location>
        <begin position="399"/>
        <end position="467"/>
    </location>
</feature>
<dbReference type="Pfam" id="PF16344">
    <property type="entry name" value="FecR_C"/>
    <property type="match status" value="1"/>
</dbReference>
<dbReference type="EMBL" id="WNXC01000006">
    <property type="protein sequence ID" value="MBB2150401.1"/>
    <property type="molecule type" value="Genomic_DNA"/>
</dbReference>
<keyword evidence="1" id="KW-1133">Transmembrane helix</keyword>
<dbReference type="SUPFAM" id="SSF88946">
    <property type="entry name" value="Sigma2 domain of RNA polymerase sigma factors"/>
    <property type="match status" value="1"/>
</dbReference>
<evidence type="ECO:0000313" key="4">
    <source>
        <dbReference type="EMBL" id="MBB2150401.1"/>
    </source>
</evidence>
<sequence>MGIKVTGHWNEIEELTKLKAGDEAAFGKIYVFYSEKIYGQLLHLLKDQNLVDKLVQDLFLTVWDNRNSISLKTAFKVQLNTMAENLVFDYFRKFVSDEETELLMAHFGTLSQKELRLLIRKALADELPSNFIDIRLKKHIADLYPLLSSVIKSMDHKIKLIPFYKQRSFAYLAIACLALLTTGVMSIFYREFRASKFDDPITGSASYGIVPGSNKAALLLPDGQVINLSEVKSGLLITESGITYNDGTELSVSAYGQDLTLKTPNGGQYMITLSDGTKVWVNAASSLKFPGVFSAEKIRKVTLSGEAYFEVATAAASPFVVKSAKQEVKVLGTHFQVSSYPDDEVVSTVLLDGKILVDHPSIGNKETYLKPGQQLLLTDTTAKVENVNVAELLAWKNGEFVFKSEPLGSIMKKISRWYNVPVVYEEDNQDLLLTAKISRFDELSKVLSQLELSGKVHFKLEAERIVVLKEAQLNTN</sequence>
<dbReference type="Pfam" id="PF04773">
    <property type="entry name" value="FecR"/>
    <property type="match status" value="1"/>
</dbReference>
<accession>A0ABR6EYY8</accession>
<keyword evidence="5" id="KW-1185">Reference proteome</keyword>
<dbReference type="RefSeq" id="WP_182959350.1">
    <property type="nucleotide sequence ID" value="NZ_WNXC01000006.1"/>
</dbReference>
<evidence type="ECO:0000259" key="2">
    <source>
        <dbReference type="Pfam" id="PF04773"/>
    </source>
</evidence>
<evidence type="ECO:0000313" key="5">
    <source>
        <dbReference type="Proteomes" id="UP000636110"/>
    </source>
</evidence>
<dbReference type="Gene3D" id="1.10.1740.10">
    <property type="match status" value="1"/>
</dbReference>
<evidence type="ECO:0000259" key="3">
    <source>
        <dbReference type="Pfam" id="PF16344"/>
    </source>
</evidence>
<dbReference type="Gene3D" id="3.55.50.30">
    <property type="match status" value="1"/>
</dbReference>
<feature type="domain" description="FecR protein" evidence="2">
    <location>
        <begin position="260"/>
        <end position="355"/>
    </location>
</feature>
<dbReference type="PANTHER" id="PTHR30273">
    <property type="entry name" value="PERIPLASMIC SIGNAL SENSOR AND SIGMA FACTOR ACTIVATOR FECR-RELATED"/>
    <property type="match status" value="1"/>
</dbReference>
<keyword evidence="1" id="KW-0472">Membrane</keyword>
<dbReference type="Gene3D" id="2.60.120.1440">
    <property type="match status" value="1"/>
</dbReference>
<dbReference type="InterPro" id="IPR013325">
    <property type="entry name" value="RNA_pol_sigma_r2"/>
</dbReference>